<dbReference type="Gene3D" id="1.10.10.10">
    <property type="entry name" value="Winged helix-like DNA-binding domain superfamily/Winged helix DNA-binding domain"/>
    <property type="match status" value="1"/>
</dbReference>
<evidence type="ECO:0000313" key="1">
    <source>
        <dbReference type="EMBL" id="CQH65150.1"/>
    </source>
</evidence>
<dbReference type="InterPro" id="IPR036390">
    <property type="entry name" value="WH_DNA-bd_sf"/>
</dbReference>
<dbReference type="KEGG" id="hhb:Hhub_6069"/>
<proteinExistence type="predicted"/>
<dbReference type="AlphaFoldDB" id="A0A0U5D2J5"/>
<accession>A0A0U5D2J5</accession>
<name>A0A0U5D2J5_9EURY</name>
<keyword evidence="2" id="KW-1185">Reference proteome</keyword>
<dbReference type="SUPFAM" id="SSF46785">
    <property type="entry name" value="Winged helix' DNA-binding domain"/>
    <property type="match status" value="1"/>
</dbReference>
<dbReference type="InterPro" id="IPR036388">
    <property type="entry name" value="WH-like_DNA-bd_sf"/>
</dbReference>
<dbReference type="Proteomes" id="UP000066737">
    <property type="component" value="Plasmid pSTJ003"/>
</dbReference>
<geneLocation type="plasmid" evidence="2">
    <name>pSTJ003</name>
</geneLocation>
<evidence type="ECO:0000313" key="2">
    <source>
        <dbReference type="Proteomes" id="UP000066737"/>
    </source>
</evidence>
<dbReference type="EMBL" id="LN831305">
    <property type="protein sequence ID" value="CQH65150.1"/>
    <property type="molecule type" value="Genomic_DNA"/>
</dbReference>
<gene>
    <name evidence="1" type="ORF">HHUB_6069</name>
</gene>
<sequence>MYQYPSQIERDILEALAGESPIHTVEIAATIHRHPVHVERVCIQLCEQGILNSSRRGFYELADDSPQQFRWQ</sequence>
<protein>
    <submittedName>
        <fullName evidence="1">HTH domain protein</fullName>
    </submittedName>
</protein>
<organism evidence="1 2">
    <name type="scientific">Halobacterium hubeiense</name>
    <dbReference type="NCBI Taxonomy" id="1407499"/>
    <lineage>
        <taxon>Archaea</taxon>
        <taxon>Methanobacteriati</taxon>
        <taxon>Methanobacteriota</taxon>
        <taxon>Stenosarchaea group</taxon>
        <taxon>Halobacteria</taxon>
        <taxon>Halobacteriales</taxon>
        <taxon>Halobacteriaceae</taxon>
        <taxon>Halobacterium</taxon>
    </lineage>
</organism>
<reference evidence="2" key="1">
    <citation type="journal article" date="2016" name="Environ. Microbiol.">
        <title>The complete genome of a viable archaeum isolated from 123-million-year-old rock salt.</title>
        <authorList>
            <person name="Jaakkola S.T."/>
            <person name="Pfeiffer F."/>
            <person name="Ravantti J.J."/>
            <person name="Guo Q."/>
            <person name="Liu Y."/>
            <person name="Chen X."/>
            <person name="Ma H."/>
            <person name="Yang C."/>
            <person name="Oksanen H.M."/>
            <person name="Bamford D.H."/>
        </authorList>
    </citation>
    <scope>NUCLEOTIDE SEQUENCE</scope>
    <source>
        <strain evidence="2">JI20-1</strain>
        <plasmid evidence="2">Plasmid pSTJ003</plasmid>
    </source>
</reference>